<dbReference type="Proteomes" id="UP001190700">
    <property type="component" value="Unassembled WGS sequence"/>
</dbReference>
<feature type="compositionally biased region" description="Acidic residues" evidence="1">
    <location>
        <begin position="96"/>
        <end position="106"/>
    </location>
</feature>
<evidence type="ECO:0000313" key="2">
    <source>
        <dbReference type="EMBL" id="KAK3274828.1"/>
    </source>
</evidence>
<evidence type="ECO:0000313" key="3">
    <source>
        <dbReference type="Proteomes" id="UP001190700"/>
    </source>
</evidence>
<feature type="region of interest" description="Disordered" evidence="1">
    <location>
        <begin position="70"/>
        <end position="106"/>
    </location>
</feature>
<dbReference type="AlphaFoldDB" id="A0AAE0GB83"/>
<organism evidence="2 3">
    <name type="scientific">Cymbomonas tetramitiformis</name>
    <dbReference type="NCBI Taxonomy" id="36881"/>
    <lineage>
        <taxon>Eukaryota</taxon>
        <taxon>Viridiplantae</taxon>
        <taxon>Chlorophyta</taxon>
        <taxon>Pyramimonadophyceae</taxon>
        <taxon>Pyramimonadales</taxon>
        <taxon>Pyramimonadaceae</taxon>
        <taxon>Cymbomonas</taxon>
    </lineage>
</organism>
<sequence>MTTLEHGFGLKSQAFDDAKAHAAHLKGLLAQRDVEKADMTDLIVSYDPTHGQTDAVEPVLVESANLHVRFDSESESQGEDLSGFDSQVSGSASEYTAEDPNDELSF</sequence>
<evidence type="ECO:0000256" key="1">
    <source>
        <dbReference type="SAM" id="MobiDB-lite"/>
    </source>
</evidence>
<comment type="caution">
    <text evidence="2">The sequence shown here is derived from an EMBL/GenBank/DDBJ whole genome shotgun (WGS) entry which is preliminary data.</text>
</comment>
<keyword evidence="3" id="KW-1185">Reference proteome</keyword>
<proteinExistence type="predicted"/>
<reference evidence="2 3" key="1">
    <citation type="journal article" date="2015" name="Genome Biol. Evol.">
        <title>Comparative Genomics of a Bacterivorous Green Alga Reveals Evolutionary Causalities and Consequences of Phago-Mixotrophic Mode of Nutrition.</title>
        <authorList>
            <person name="Burns J.A."/>
            <person name="Paasch A."/>
            <person name="Narechania A."/>
            <person name="Kim E."/>
        </authorList>
    </citation>
    <scope>NUCLEOTIDE SEQUENCE [LARGE SCALE GENOMIC DNA]</scope>
    <source>
        <strain evidence="2 3">PLY_AMNH</strain>
    </source>
</reference>
<accession>A0AAE0GB83</accession>
<name>A0AAE0GB83_9CHLO</name>
<feature type="compositionally biased region" description="Polar residues" evidence="1">
    <location>
        <begin position="84"/>
        <end position="94"/>
    </location>
</feature>
<dbReference type="EMBL" id="LGRX02007514">
    <property type="protein sequence ID" value="KAK3274828.1"/>
    <property type="molecule type" value="Genomic_DNA"/>
</dbReference>
<gene>
    <name evidence="2" type="ORF">CYMTET_17005</name>
</gene>
<protein>
    <submittedName>
        <fullName evidence="2">Uncharacterized protein</fullName>
    </submittedName>
</protein>